<dbReference type="RefSeq" id="WP_003350640.1">
    <property type="nucleotide sequence ID" value="NZ_AFEU01000001.1"/>
</dbReference>
<dbReference type="GO" id="GO:0052689">
    <property type="term" value="F:carboxylic ester hydrolase activity"/>
    <property type="evidence" value="ECO:0007669"/>
    <property type="project" value="UniProtKB-ARBA"/>
</dbReference>
<gene>
    <name evidence="3" type="ORF">PB1_03040</name>
</gene>
<dbReference type="InterPro" id="IPR050261">
    <property type="entry name" value="FrsA_esterase"/>
</dbReference>
<evidence type="ECO:0000313" key="3">
    <source>
        <dbReference type="EMBL" id="EIJ81881.1"/>
    </source>
</evidence>
<keyword evidence="4" id="KW-1185">Reference proteome</keyword>
<accession>I3E5W0</accession>
<feature type="domain" description="Peptidase S9 prolyl oligopeptidase catalytic" evidence="2">
    <location>
        <begin position="88"/>
        <end position="241"/>
    </location>
</feature>
<dbReference type="InterPro" id="IPR029058">
    <property type="entry name" value="AB_hydrolase_fold"/>
</dbReference>
<name>I3E5W0_BACMT</name>
<dbReference type="Gene3D" id="3.40.50.1820">
    <property type="entry name" value="alpha/beta hydrolase"/>
    <property type="match status" value="1"/>
</dbReference>
<dbReference type="GO" id="GO:0006508">
    <property type="term" value="P:proteolysis"/>
    <property type="evidence" value="ECO:0007669"/>
    <property type="project" value="InterPro"/>
</dbReference>
<evidence type="ECO:0000259" key="2">
    <source>
        <dbReference type="Pfam" id="PF00326"/>
    </source>
</evidence>
<evidence type="ECO:0000313" key="4">
    <source>
        <dbReference type="Proteomes" id="UP000010523"/>
    </source>
</evidence>
<dbReference type="Pfam" id="PF00326">
    <property type="entry name" value="Peptidase_S9"/>
    <property type="match status" value="1"/>
</dbReference>
<dbReference type="OrthoDB" id="31158at2"/>
<evidence type="ECO:0000256" key="1">
    <source>
        <dbReference type="ARBA" id="ARBA00022801"/>
    </source>
</evidence>
<comment type="caution">
    <text evidence="3">The sequence shown here is derived from an EMBL/GenBank/DDBJ whole genome shotgun (WGS) entry which is preliminary data.</text>
</comment>
<proteinExistence type="predicted"/>
<dbReference type="PATRIC" id="fig|997296.3.peg.671"/>
<sequence length="262" mass="30506">MISIEKVLIHNIPVLHIAKQSDFSKKMPLVIFVHGFTSRKEKNLHYAYLLAEKGLRVVLPEALLHGERSENISEKDLNFHFWEIVLNTIEEIPLIKDYFEEKGTIDSGRIGLAGTSMGGIVTLGALSQYDWIHTAVVLMGSPSYEEFAKWQLQNIQKYGIDLKVSQDEIDSLLEKVRQYDLTLQPEKMRNRPILFWHGKKDQAVPFKYSFEFYERIKKDYDPDHLMFILDENAGHKVSKEGIDNSVLWFEKHLTRYNSYSVN</sequence>
<dbReference type="EMBL" id="AFEU01000001">
    <property type="protein sequence ID" value="EIJ81881.1"/>
    <property type="molecule type" value="Genomic_DNA"/>
</dbReference>
<dbReference type="SUPFAM" id="SSF53474">
    <property type="entry name" value="alpha/beta-Hydrolases"/>
    <property type="match status" value="1"/>
</dbReference>
<dbReference type="Proteomes" id="UP000010523">
    <property type="component" value="Unassembled WGS sequence"/>
</dbReference>
<dbReference type="PANTHER" id="PTHR22946">
    <property type="entry name" value="DIENELACTONE HYDROLASE DOMAIN-CONTAINING PROTEIN-RELATED"/>
    <property type="match status" value="1"/>
</dbReference>
<reference evidence="3 4" key="1">
    <citation type="journal article" date="2012" name="Appl. Environ. Microbiol.">
        <title>Genome Sequence of Thermotolerant Bacillus methanolicus: Features and Regulation Related to Methylotrophy and Production of L-Lysine and L-Glutamate from Methanol.</title>
        <authorList>
            <person name="Heggeset T.M."/>
            <person name="Krog A."/>
            <person name="Balzer S."/>
            <person name="Wentzel A."/>
            <person name="Ellingsen T.E."/>
            <person name="Brautaset T."/>
        </authorList>
    </citation>
    <scope>NUCLEOTIDE SEQUENCE [LARGE SCALE GENOMIC DNA]</scope>
    <source>
        <strain evidence="3 4">PB1</strain>
    </source>
</reference>
<dbReference type="STRING" id="997296.PB1_03040"/>
<dbReference type="AlphaFoldDB" id="I3E5W0"/>
<dbReference type="PANTHER" id="PTHR22946:SF9">
    <property type="entry name" value="POLYKETIDE TRANSFERASE AF380"/>
    <property type="match status" value="1"/>
</dbReference>
<dbReference type="eggNOG" id="COG1073">
    <property type="taxonomic scope" value="Bacteria"/>
</dbReference>
<dbReference type="InterPro" id="IPR001375">
    <property type="entry name" value="Peptidase_S9_cat"/>
</dbReference>
<organism evidence="3 4">
    <name type="scientific">Bacillus methanolicus PB1</name>
    <dbReference type="NCBI Taxonomy" id="997296"/>
    <lineage>
        <taxon>Bacteria</taxon>
        <taxon>Bacillati</taxon>
        <taxon>Bacillota</taxon>
        <taxon>Bacilli</taxon>
        <taxon>Bacillales</taxon>
        <taxon>Bacillaceae</taxon>
        <taxon>Bacillus</taxon>
    </lineage>
</organism>
<keyword evidence="1 3" id="KW-0378">Hydrolase</keyword>
<protein>
    <submittedName>
        <fullName evidence="3">Putative hydrolase</fullName>
    </submittedName>
</protein>
<dbReference type="GO" id="GO:0008236">
    <property type="term" value="F:serine-type peptidase activity"/>
    <property type="evidence" value="ECO:0007669"/>
    <property type="project" value="InterPro"/>
</dbReference>